<dbReference type="SUPFAM" id="SSF103473">
    <property type="entry name" value="MFS general substrate transporter"/>
    <property type="match status" value="1"/>
</dbReference>
<feature type="compositionally biased region" description="Pro residues" evidence="6">
    <location>
        <begin position="418"/>
        <end position="436"/>
    </location>
</feature>
<keyword evidence="9" id="KW-1185">Reference proteome</keyword>
<feature type="transmembrane region" description="Helical" evidence="7">
    <location>
        <begin position="391"/>
        <end position="410"/>
    </location>
</feature>
<reference evidence="8 9" key="1">
    <citation type="submission" date="2024-08" db="EMBL/GenBank/DDBJ databases">
        <title>Genome sequence of Streptomyces aureus CACIA-1.46HGO.</title>
        <authorList>
            <person name="Evangelista-Martinez Z."/>
        </authorList>
    </citation>
    <scope>NUCLEOTIDE SEQUENCE [LARGE SCALE GENOMIC DNA]</scope>
    <source>
        <strain evidence="8 9">CACIA-1.46HGO</strain>
    </source>
</reference>
<feature type="transmembrane region" description="Helical" evidence="7">
    <location>
        <begin position="321"/>
        <end position="341"/>
    </location>
</feature>
<dbReference type="CDD" id="cd06173">
    <property type="entry name" value="MFS_MefA_like"/>
    <property type="match status" value="1"/>
</dbReference>
<feature type="transmembrane region" description="Helical" evidence="7">
    <location>
        <begin position="263"/>
        <end position="285"/>
    </location>
</feature>
<feature type="transmembrane region" description="Helical" evidence="7">
    <location>
        <begin position="236"/>
        <end position="257"/>
    </location>
</feature>
<evidence type="ECO:0000256" key="3">
    <source>
        <dbReference type="ARBA" id="ARBA00022692"/>
    </source>
</evidence>
<dbReference type="Pfam" id="PF07690">
    <property type="entry name" value="MFS_1"/>
    <property type="match status" value="1"/>
</dbReference>
<feature type="transmembrane region" description="Helical" evidence="7">
    <location>
        <begin position="154"/>
        <end position="175"/>
    </location>
</feature>
<dbReference type="InterPro" id="IPR036259">
    <property type="entry name" value="MFS_trans_sf"/>
</dbReference>
<keyword evidence="5 7" id="KW-0472">Membrane</keyword>
<evidence type="ECO:0000256" key="4">
    <source>
        <dbReference type="ARBA" id="ARBA00022989"/>
    </source>
</evidence>
<accession>A0ABV4SHN6</accession>
<dbReference type="PANTHER" id="PTHR23513:SF6">
    <property type="entry name" value="MAJOR FACILITATOR SUPERFAMILY ASSOCIATED DOMAIN-CONTAINING PROTEIN"/>
    <property type="match status" value="1"/>
</dbReference>
<dbReference type="InterPro" id="IPR011701">
    <property type="entry name" value="MFS"/>
</dbReference>
<protein>
    <submittedName>
        <fullName evidence="8">MFS transporter</fullName>
    </submittedName>
</protein>
<dbReference type="RefSeq" id="WP_372563261.1">
    <property type="nucleotide sequence ID" value="NZ_JBGOSP010000007.1"/>
</dbReference>
<dbReference type="EMBL" id="JBGOSP010000007">
    <property type="protein sequence ID" value="MFA3837957.1"/>
    <property type="molecule type" value="Genomic_DNA"/>
</dbReference>
<name>A0ABV4SHN6_9ACTN</name>
<comment type="caution">
    <text evidence="8">The sequence shown here is derived from an EMBL/GenBank/DDBJ whole genome shotgun (WGS) entry which is preliminary data.</text>
</comment>
<gene>
    <name evidence="8" type="ORF">ACEG43_17595</name>
</gene>
<evidence type="ECO:0000313" key="9">
    <source>
        <dbReference type="Proteomes" id="UP001571476"/>
    </source>
</evidence>
<evidence type="ECO:0000256" key="2">
    <source>
        <dbReference type="ARBA" id="ARBA00022475"/>
    </source>
</evidence>
<keyword evidence="3 7" id="KW-0812">Transmembrane</keyword>
<keyword evidence="4 7" id="KW-1133">Transmembrane helix</keyword>
<evidence type="ECO:0000313" key="8">
    <source>
        <dbReference type="EMBL" id="MFA3837957.1"/>
    </source>
</evidence>
<dbReference type="Gene3D" id="1.20.1250.20">
    <property type="entry name" value="MFS general substrate transporter like domains"/>
    <property type="match status" value="1"/>
</dbReference>
<dbReference type="PANTHER" id="PTHR23513">
    <property type="entry name" value="INTEGRAL MEMBRANE EFFLUX PROTEIN-RELATED"/>
    <property type="match status" value="1"/>
</dbReference>
<feature type="transmembrane region" description="Helical" evidence="7">
    <location>
        <begin position="362"/>
        <end position="385"/>
    </location>
</feature>
<evidence type="ECO:0000256" key="6">
    <source>
        <dbReference type="SAM" id="MobiDB-lite"/>
    </source>
</evidence>
<feature type="transmembrane region" description="Helical" evidence="7">
    <location>
        <begin position="24"/>
        <end position="48"/>
    </location>
</feature>
<feature type="region of interest" description="Disordered" evidence="6">
    <location>
        <begin position="418"/>
        <end position="466"/>
    </location>
</feature>
<dbReference type="Proteomes" id="UP001571476">
    <property type="component" value="Unassembled WGS sequence"/>
</dbReference>
<evidence type="ECO:0000256" key="1">
    <source>
        <dbReference type="ARBA" id="ARBA00004651"/>
    </source>
</evidence>
<comment type="subcellular location">
    <subcellularLocation>
        <location evidence="1">Cell membrane</location>
        <topology evidence="1">Multi-pass membrane protein</topology>
    </subcellularLocation>
</comment>
<organism evidence="8 9">
    <name type="scientific">Streptomyces aureus</name>
    <dbReference type="NCBI Taxonomy" id="193461"/>
    <lineage>
        <taxon>Bacteria</taxon>
        <taxon>Bacillati</taxon>
        <taxon>Actinomycetota</taxon>
        <taxon>Actinomycetes</taxon>
        <taxon>Kitasatosporales</taxon>
        <taxon>Streptomycetaceae</taxon>
        <taxon>Streptomyces</taxon>
    </lineage>
</organism>
<sequence length="466" mass="48073">MTSRTDADETPATSLWRHRDFRRYLTGQTASVAGSSVSSMAIPVLAVLELNATAAQVAWLMFLGQLPPALLALHAGALGDRHSKKRQMITSDLVSAAALATVPAAAAMHALTLSQLMVVAAVQGAAGVLQDAASISLLPTLVERSLIQRSNSRVGAMFAVAATAGSNLGATLTALLGPARALLGDVASFLISAWCTARIQAREPRRARADGSRLRTEICEGLRYVHSNHQLRTLTLVNATTSFGLAVLNTLWALYLLRVLEMSATVFGLVLGLGALGAAAGALGAPTAARRFGPGPMMLTALSITPLTQIPLLLASPGLGWQITIGSALFLQLACAGAAGTTQRSIRQIITASAMQARMQAVSTWLTSGARPVAALLAGGFGTWLGVRPTLIGGALLLVVPVAVLACSPLRGLRLMPAPPPDPARPADPPVPPPTPADAWKPSVAGRRVVRTGDTGQDPSLDGGPS</sequence>
<proteinExistence type="predicted"/>
<evidence type="ECO:0000256" key="7">
    <source>
        <dbReference type="SAM" id="Phobius"/>
    </source>
</evidence>
<feature type="transmembrane region" description="Helical" evidence="7">
    <location>
        <begin position="54"/>
        <end position="73"/>
    </location>
</feature>
<evidence type="ECO:0000256" key="5">
    <source>
        <dbReference type="ARBA" id="ARBA00023136"/>
    </source>
</evidence>
<keyword evidence="2" id="KW-1003">Cell membrane</keyword>